<feature type="compositionally biased region" description="Basic and acidic residues" evidence="1">
    <location>
        <begin position="360"/>
        <end position="375"/>
    </location>
</feature>
<dbReference type="Proteomes" id="UP000325577">
    <property type="component" value="Linkage Group LG21"/>
</dbReference>
<dbReference type="InterPro" id="IPR003034">
    <property type="entry name" value="SAP_dom"/>
</dbReference>
<feature type="region of interest" description="Disordered" evidence="1">
    <location>
        <begin position="354"/>
        <end position="375"/>
    </location>
</feature>
<gene>
    <name evidence="3" type="ORF">F0562_034617</name>
</gene>
<evidence type="ECO:0000313" key="3">
    <source>
        <dbReference type="EMBL" id="KAA8527286.1"/>
    </source>
</evidence>
<evidence type="ECO:0000259" key="2">
    <source>
        <dbReference type="PROSITE" id="PS50800"/>
    </source>
</evidence>
<dbReference type="PROSITE" id="PS50800">
    <property type="entry name" value="SAP"/>
    <property type="match status" value="1"/>
</dbReference>
<dbReference type="PANTHER" id="PTHR36376">
    <property type="entry name" value="OS09G0514700 PROTEIN"/>
    <property type="match status" value="1"/>
</dbReference>
<dbReference type="AlphaFoldDB" id="A0A5J5AC09"/>
<proteinExistence type="predicted"/>
<evidence type="ECO:0000256" key="1">
    <source>
        <dbReference type="SAM" id="MobiDB-lite"/>
    </source>
</evidence>
<feature type="domain" description="SAP" evidence="2">
    <location>
        <begin position="80"/>
        <end position="114"/>
    </location>
</feature>
<accession>A0A5J5AC09</accession>
<organism evidence="3 4">
    <name type="scientific">Nyssa sinensis</name>
    <dbReference type="NCBI Taxonomy" id="561372"/>
    <lineage>
        <taxon>Eukaryota</taxon>
        <taxon>Viridiplantae</taxon>
        <taxon>Streptophyta</taxon>
        <taxon>Embryophyta</taxon>
        <taxon>Tracheophyta</taxon>
        <taxon>Spermatophyta</taxon>
        <taxon>Magnoliopsida</taxon>
        <taxon>eudicotyledons</taxon>
        <taxon>Gunneridae</taxon>
        <taxon>Pentapetalae</taxon>
        <taxon>asterids</taxon>
        <taxon>Cornales</taxon>
        <taxon>Nyssaceae</taxon>
        <taxon>Nyssa</taxon>
    </lineage>
</organism>
<keyword evidence="4" id="KW-1185">Reference proteome</keyword>
<reference evidence="3 4" key="1">
    <citation type="submission" date="2019-09" db="EMBL/GenBank/DDBJ databases">
        <title>A chromosome-level genome assembly of the Chinese tupelo Nyssa sinensis.</title>
        <authorList>
            <person name="Yang X."/>
            <person name="Kang M."/>
            <person name="Yang Y."/>
            <person name="Xiong H."/>
            <person name="Wang M."/>
            <person name="Zhang Z."/>
            <person name="Wang Z."/>
            <person name="Wu H."/>
            <person name="Ma T."/>
            <person name="Liu J."/>
            <person name="Xi Z."/>
        </authorList>
    </citation>
    <scope>NUCLEOTIDE SEQUENCE [LARGE SCALE GENOMIC DNA]</scope>
    <source>
        <strain evidence="3">J267</strain>
        <tissue evidence="3">Leaf</tissue>
    </source>
</reference>
<name>A0A5J5AC09_9ASTE</name>
<dbReference type="OrthoDB" id="603754at2759"/>
<evidence type="ECO:0000313" key="4">
    <source>
        <dbReference type="Proteomes" id="UP000325577"/>
    </source>
</evidence>
<dbReference type="EMBL" id="CM018045">
    <property type="protein sequence ID" value="KAA8527286.1"/>
    <property type="molecule type" value="Genomic_DNA"/>
</dbReference>
<sequence>MGFETYITEHYWLQPSFRENGHCGLAAQQLQFSLSCATPTLRNVLCSALFTKFTFPHFPVNFPANFAIRQMENKDDGVFYCGLSKKELQDLCKKYGLSPHKTKSSLVNSLNSYFERKNLGLLPPAGRSSVCSTSLMPQLQLGAHSSSMADGRKGSYGIITCPGGEENRGNKPLTIKYNGLGSCTGTESYDKASGVEISEDFGYSMYKIRDTSHLTNKKRKTSHSKKRNLAFAREVGMGNMHQIQHRNISHGACLADNASTSTMKSSTALPSFEFYVRSEEGINLIVDLNSSPSDWPKRLENGVCLCQTMHENKFRSFCEELELLENSNKQMKSSSLWNTNLNREMDDGHVKVKSSSTSNMREDGHMEFDHPDGGDETLRLTAIEPSNDGIEISAHLEEEKDIFPSSRLDSDVDQMISGMESCLGDGETKSLNPDVSDIPQIKVSCNSDISLTSKGPKNLNMLGQQDSKLGDENCENLTLQNTWSIVNPNVVYPGCLKIGSVEMQLSEVASQGKDPLCSPCKNNGFLDLVDAPQKVGTGDGGLANANEMLTYQEII</sequence>
<protein>
    <recommendedName>
        <fullName evidence="2">SAP domain-containing protein</fullName>
    </recommendedName>
</protein>
<dbReference type="PANTHER" id="PTHR36376:SF1">
    <property type="entry name" value="OS09G0514700 PROTEIN"/>
    <property type="match status" value="1"/>
</dbReference>